<evidence type="ECO:0000313" key="2">
    <source>
        <dbReference type="Proteomes" id="UP000256964"/>
    </source>
</evidence>
<dbReference type="Proteomes" id="UP000256964">
    <property type="component" value="Unassembled WGS sequence"/>
</dbReference>
<keyword evidence="2" id="KW-1185">Reference proteome</keyword>
<organism evidence="1 2">
    <name type="scientific">Lentinus brumalis</name>
    <dbReference type="NCBI Taxonomy" id="2498619"/>
    <lineage>
        <taxon>Eukaryota</taxon>
        <taxon>Fungi</taxon>
        <taxon>Dikarya</taxon>
        <taxon>Basidiomycota</taxon>
        <taxon>Agaricomycotina</taxon>
        <taxon>Agaricomycetes</taxon>
        <taxon>Polyporales</taxon>
        <taxon>Polyporaceae</taxon>
        <taxon>Lentinus</taxon>
    </lineage>
</organism>
<reference evidence="1 2" key="1">
    <citation type="journal article" date="2018" name="Biotechnol. Biofuels">
        <title>Integrative visual omics of the white-rot fungus Polyporus brumalis exposes the biotechnological potential of its oxidative enzymes for delignifying raw plant biomass.</title>
        <authorList>
            <person name="Miyauchi S."/>
            <person name="Rancon A."/>
            <person name="Drula E."/>
            <person name="Hage H."/>
            <person name="Chaduli D."/>
            <person name="Favel A."/>
            <person name="Grisel S."/>
            <person name="Henrissat B."/>
            <person name="Herpoel-Gimbert I."/>
            <person name="Ruiz-Duenas F.J."/>
            <person name="Chevret D."/>
            <person name="Hainaut M."/>
            <person name="Lin J."/>
            <person name="Wang M."/>
            <person name="Pangilinan J."/>
            <person name="Lipzen A."/>
            <person name="Lesage-Meessen L."/>
            <person name="Navarro D."/>
            <person name="Riley R."/>
            <person name="Grigoriev I.V."/>
            <person name="Zhou S."/>
            <person name="Raouche S."/>
            <person name="Rosso M.N."/>
        </authorList>
    </citation>
    <scope>NUCLEOTIDE SEQUENCE [LARGE SCALE GENOMIC DNA]</scope>
    <source>
        <strain evidence="1 2">BRFM 1820</strain>
    </source>
</reference>
<proteinExistence type="predicted"/>
<protein>
    <submittedName>
        <fullName evidence="1">Uncharacterized protein</fullName>
    </submittedName>
</protein>
<name>A0A371DQF7_9APHY</name>
<evidence type="ECO:0000313" key="1">
    <source>
        <dbReference type="EMBL" id="RDX54752.1"/>
    </source>
</evidence>
<dbReference type="AlphaFoldDB" id="A0A371DQF7"/>
<sequence>MRRSSWPTLDRYTAPVRTWIWIMHDSFPSCPCSSFSRARSRAVLSSMNFRRHSDAPSSKSRQNCMSAYPRMVFIVVLIVSRPHCIIFPPHPSAPSPPWAPSLFFSCSCHGHAICTCCAVVDVVPRPHLPVLHARILYALPHSRSQTPVLPTDNRPCSSPYPHPCPIPSHPHFALVSESLYVYLFPSDAPRARSTVVFCVGP</sequence>
<dbReference type="EMBL" id="KZ857384">
    <property type="protein sequence ID" value="RDX54752.1"/>
    <property type="molecule type" value="Genomic_DNA"/>
</dbReference>
<accession>A0A371DQF7</accession>
<gene>
    <name evidence="1" type="ORF">OH76DRAFT_994526</name>
</gene>